<feature type="domain" description="Cytidyltransferase-like" evidence="3">
    <location>
        <begin position="11"/>
        <end position="141"/>
    </location>
</feature>
<dbReference type="PANTHER" id="PTHR43793">
    <property type="entry name" value="FAD SYNTHASE"/>
    <property type="match status" value="1"/>
</dbReference>
<protein>
    <submittedName>
        <fullName evidence="4">Cytidyltransferase-related enzyme</fullName>
    </submittedName>
</protein>
<reference evidence="4 5" key="1">
    <citation type="submission" date="2017-08" db="EMBL/GenBank/DDBJ databases">
        <title>Mechanisms for carbon and nitrogen cycling indicate functional differentiation within the Candidate Phyla Radiation.</title>
        <authorList>
            <person name="Danczak R.E."/>
            <person name="Johnston M.D."/>
            <person name="Kenah C."/>
            <person name="Slattery M."/>
            <person name="Wrighton K.C."/>
            <person name="Wilkins M.J."/>
        </authorList>
    </citation>
    <scope>NUCLEOTIDE SEQUENCE [LARGE SCALE GENOMIC DNA]</scope>
    <source>
        <strain evidence="4">Gr01-1014_85</strain>
    </source>
</reference>
<accession>A0A554JE35</accession>
<keyword evidence="1 4" id="KW-0808">Transferase</keyword>
<evidence type="ECO:0000313" key="5">
    <source>
        <dbReference type="Proteomes" id="UP000316253"/>
    </source>
</evidence>
<evidence type="ECO:0000313" key="4">
    <source>
        <dbReference type="EMBL" id="TSC66554.1"/>
    </source>
</evidence>
<dbReference type="Pfam" id="PF01467">
    <property type="entry name" value="CTP_transf_like"/>
    <property type="match status" value="1"/>
</dbReference>
<proteinExistence type="predicted"/>
<dbReference type="InterPro" id="IPR004821">
    <property type="entry name" value="Cyt_trans-like"/>
</dbReference>
<keyword evidence="2" id="KW-0548">Nucleotidyltransferase</keyword>
<sequence length="159" mass="17631">MSHVGGVTVMATGVFDLLHPGHLSFLKQAKALGDRLVVVVTNDTVAHQSKGETLFTASERAEMIEAIDWVDEVIIPTETDPSRYYLTVAAIKPAIIALGYDQRFDELELAKELAQHGLDCQIVRLEQAKTSTWSSTKLKKRILTIIDQRRSHESSADKS</sequence>
<name>A0A554JE35_9BACT</name>
<dbReference type="InterPro" id="IPR050385">
    <property type="entry name" value="Archaeal_FAD_synthase"/>
</dbReference>
<dbReference type="PANTHER" id="PTHR43793:SF1">
    <property type="entry name" value="FAD SYNTHASE"/>
    <property type="match status" value="1"/>
</dbReference>
<gene>
    <name evidence="4" type="ORF">CEO22_32</name>
</gene>
<evidence type="ECO:0000256" key="2">
    <source>
        <dbReference type="ARBA" id="ARBA00022695"/>
    </source>
</evidence>
<evidence type="ECO:0000256" key="1">
    <source>
        <dbReference type="ARBA" id="ARBA00022679"/>
    </source>
</evidence>
<dbReference type="Gene3D" id="3.40.50.620">
    <property type="entry name" value="HUPs"/>
    <property type="match status" value="1"/>
</dbReference>
<dbReference type="GO" id="GO:0016779">
    <property type="term" value="F:nucleotidyltransferase activity"/>
    <property type="evidence" value="ECO:0007669"/>
    <property type="project" value="UniProtKB-KW"/>
</dbReference>
<dbReference type="AlphaFoldDB" id="A0A554JE35"/>
<comment type="caution">
    <text evidence="4">The sequence shown here is derived from an EMBL/GenBank/DDBJ whole genome shotgun (WGS) entry which is preliminary data.</text>
</comment>
<dbReference type="NCBIfam" id="TIGR00125">
    <property type="entry name" value="cyt_tran_rel"/>
    <property type="match status" value="1"/>
</dbReference>
<evidence type="ECO:0000259" key="3">
    <source>
        <dbReference type="Pfam" id="PF01467"/>
    </source>
</evidence>
<dbReference type="Proteomes" id="UP000316253">
    <property type="component" value="Unassembled WGS sequence"/>
</dbReference>
<dbReference type="InterPro" id="IPR014729">
    <property type="entry name" value="Rossmann-like_a/b/a_fold"/>
</dbReference>
<organism evidence="4 5">
    <name type="scientific">Candidatus Berkelbacteria bacterium Gr01-1014_85</name>
    <dbReference type="NCBI Taxonomy" id="2017150"/>
    <lineage>
        <taxon>Bacteria</taxon>
        <taxon>Candidatus Berkelbacteria</taxon>
    </lineage>
</organism>
<dbReference type="EMBL" id="VMFD01000002">
    <property type="protein sequence ID" value="TSC66554.1"/>
    <property type="molecule type" value="Genomic_DNA"/>
</dbReference>
<dbReference type="SUPFAM" id="SSF52374">
    <property type="entry name" value="Nucleotidylyl transferase"/>
    <property type="match status" value="1"/>
</dbReference>